<gene>
    <name evidence="2" type="ORF">M419DRAFT_86736</name>
</gene>
<feature type="region of interest" description="Disordered" evidence="1">
    <location>
        <begin position="17"/>
        <end position="77"/>
    </location>
</feature>
<protein>
    <recommendedName>
        <fullName evidence="4">Transcription factor domain-containing protein</fullName>
    </recommendedName>
</protein>
<accession>A0A024S2X9</accession>
<dbReference type="PANTHER" id="PTHR37540:SF5">
    <property type="entry name" value="TRANSCRIPTION FACTOR DOMAIN-CONTAINING PROTEIN"/>
    <property type="match status" value="1"/>
</dbReference>
<evidence type="ECO:0008006" key="4">
    <source>
        <dbReference type="Google" id="ProtNLM"/>
    </source>
</evidence>
<dbReference type="Proteomes" id="UP000024376">
    <property type="component" value="Unassembled WGS sequence"/>
</dbReference>
<dbReference type="OrthoDB" id="3469225at2759"/>
<reference evidence="3" key="1">
    <citation type="journal article" date="2013" name="Ind. Biotechnol.">
        <title>Comparative genomics analysis of Trichoderma reesei strains.</title>
        <authorList>
            <person name="Koike H."/>
            <person name="Aerts A."/>
            <person name="LaButti K."/>
            <person name="Grigoriev I.V."/>
            <person name="Baker S.E."/>
        </authorList>
    </citation>
    <scope>NUCLEOTIDE SEQUENCE [LARGE SCALE GENOMIC DNA]</scope>
    <source>
        <strain evidence="3">ATCC 56765 / BCRC 32924 / NRRL 11460 / Rut C-30</strain>
    </source>
</reference>
<dbReference type="EMBL" id="KI911157">
    <property type="protein sequence ID" value="ETR99397.1"/>
    <property type="molecule type" value="Genomic_DNA"/>
</dbReference>
<sequence>MDGRRSKSRVSCHLCYNAPAADSQPDREQHNTGGNRPQFEFITVSGTNIRGDSETRRRVRSRAQADYRRRNPPPPRNAITIDLDVGSWLQTLSRDAALRPAQYAPLPVTSQSTLQAGETFQMSTAEHGIVDGRHGAGIFLLIPPDQRPRARQLWNHCSSIDYARYSLMATRSLRRQLDDPAQRTSLETILAILTFAAFANLKSNSQLINVHLDGLSHAIGGVDGLVMLQHLPVIWLMIYWIDIRGAYLQDTKPRFPQPYDTLLAESKLRITQMPSPKAPSSNCTLAEDPAVVHIFDSIQQVTSIVNSEAETQGHAFWLTVLFPGFHFAPILHDLLSLPRDPTGIASRFSKRRECFRLASILYISEIRAKFGMDNTGATSFAYKLLRLLKSREMLVSWGSDNFYLLWALMIGSVSLCVPETLRLEFMELLSEYPSVTGTASLRDSLPIVSGVLI</sequence>
<dbReference type="AlphaFoldDB" id="A0A024S2X9"/>
<evidence type="ECO:0000313" key="2">
    <source>
        <dbReference type="EMBL" id="ETR99397.1"/>
    </source>
</evidence>
<name>A0A024S2X9_HYPJR</name>
<dbReference type="HOGENOM" id="CLU_560198_0_0_1"/>
<proteinExistence type="predicted"/>
<dbReference type="PANTHER" id="PTHR37540">
    <property type="entry name" value="TRANSCRIPTION FACTOR (ACR-2), PUTATIVE-RELATED-RELATED"/>
    <property type="match status" value="1"/>
</dbReference>
<evidence type="ECO:0000256" key="1">
    <source>
        <dbReference type="SAM" id="MobiDB-lite"/>
    </source>
</evidence>
<dbReference type="KEGG" id="trr:M419DRAFT_86736"/>
<organism evidence="2 3">
    <name type="scientific">Hypocrea jecorina (strain ATCC 56765 / BCRC 32924 / NRRL 11460 / Rut C-30)</name>
    <name type="common">Trichoderma reesei</name>
    <dbReference type="NCBI Taxonomy" id="1344414"/>
    <lineage>
        <taxon>Eukaryota</taxon>
        <taxon>Fungi</taxon>
        <taxon>Dikarya</taxon>
        <taxon>Ascomycota</taxon>
        <taxon>Pezizomycotina</taxon>
        <taxon>Sordariomycetes</taxon>
        <taxon>Hypocreomycetidae</taxon>
        <taxon>Hypocreales</taxon>
        <taxon>Hypocreaceae</taxon>
        <taxon>Trichoderma</taxon>
    </lineage>
</organism>
<evidence type="ECO:0000313" key="3">
    <source>
        <dbReference type="Proteomes" id="UP000024376"/>
    </source>
</evidence>